<dbReference type="InterPro" id="IPR011051">
    <property type="entry name" value="RmlC_Cupin_sf"/>
</dbReference>
<dbReference type="InterPro" id="IPR014710">
    <property type="entry name" value="RmlC-like_jellyroll"/>
</dbReference>
<keyword evidence="2" id="KW-1185">Reference proteome</keyword>
<dbReference type="Gene3D" id="2.60.120.10">
    <property type="entry name" value="Jelly Rolls"/>
    <property type="match status" value="1"/>
</dbReference>
<evidence type="ECO:0008006" key="3">
    <source>
        <dbReference type="Google" id="ProtNLM"/>
    </source>
</evidence>
<gene>
    <name evidence="1" type="ORF">GCM10009751_20230</name>
</gene>
<comment type="caution">
    <text evidence="1">The sequence shown here is derived from an EMBL/GenBank/DDBJ whole genome shotgun (WGS) entry which is preliminary data.</text>
</comment>
<sequence length="124" mass="13750">MTDTWYASNANDDAGQHRGWLLGHFIAPETPGSAVRNTGDLEIKWGIHPAGQQRPEWTADDQRTTLVLLVSGRFRLDLTVGSTTLQKQGDYVVWGPGIDHSWQAEEDSVVVTVRWPSIALVKTP</sequence>
<dbReference type="Proteomes" id="UP001501094">
    <property type="component" value="Unassembled WGS sequence"/>
</dbReference>
<name>A0ABN2NFX1_9MICO</name>
<proteinExistence type="predicted"/>
<evidence type="ECO:0000313" key="2">
    <source>
        <dbReference type="Proteomes" id="UP001501094"/>
    </source>
</evidence>
<accession>A0ABN2NFX1</accession>
<dbReference type="RefSeq" id="WP_344102206.1">
    <property type="nucleotide sequence ID" value="NZ_BAAANL010000003.1"/>
</dbReference>
<evidence type="ECO:0000313" key="1">
    <source>
        <dbReference type="EMBL" id="GAA1862391.1"/>
    </source>
</evidence>
<organism evidence="1 2">
    <name type="scientific">Myceligenerans crystallogenes</name>
    <dbReference type="NCBI Taxonomy" id="316335"/>
    <lineage>
        <taxon>Bacteria</taxon>
        <taxon>Bacillati</taxon>
        <taxon>Actinomycetota</taxon>
        <taxon>Actinomycetes</taxon>
        <taxon>Micrococcales</taxon>
        <taxon>Promicromonosporaceae</taxon>
        <taxon>Myceligenerans</taxon>
    </lineage>
</organism>
<dbReference type="EMBL" id="BAAANL010000003">
    <property type="protein sequence ID" value="GAA1862391.1"/>
    <property type="molecule type" value="Genomic_DNA"/>
</dbReference>
<reference evidence="1 2" key="1">
    <citation type="journal article" date="2019" name="Int. J. Syst. Evol. Microbiol.">
        <title>The Global Catalogue of Microorganisms (GCM) 10K type strain sequencing project: providing services to taxonomists for standard genome sequencing and annotation.</title>
        <authorList>
            <consortium name="The Broad Institute Genomics Platform"/>
            <consortium name="The Broad Institute Genome Sequencing Center for Infectious Disease"/>
            <person name="Wu L."/>
            <person name="Ma J."/>
        </authorList>
    </citation>
    <scope>NUCLEOTIDE SEQUENCE [LARGE SCALE GENOMIC DNA]</scope>
    <source>
        <strain evidence="1 2">JCM 14326</strain>
    </source>
</reference>
<protein>
    <recommendedName>
        <fullName evidence="3">Signal peptidase I</fullName>
    </recommendedName>
</protein>
<dbReference type="SUPFAM" id="SSF51182">
    <property type="entry name" value="RmlC-like cupins"/>
    <property type="match status" value="1"/>
</dbReference>